<dbReference type="Gene3D" id="3.60.10.10">
    <property type="entry name" value="Endonuclease/exonuclease/phosphatase"/>
    <property type="match status" value="1"/>
</dbReference>
<dbReference type="InterPro" id="IPR045849">
    <property type="entry name" value="IP5P_plant"/>
</dbReference>
<dbReference type="GO" id="GO:0034485">
    <property type="term" value="F:phosphatidylinositol-3,4,5-trisphosphate 5-phosphatase activity"/>
    <property type="evidence" value="ECO:0007669"/>
    <property type="project" value="TreeGrafter"/>
</dbReference>
<evidence type="ECO:0000313" key="5">
    <source>
        <dbReference type="EMBL" id="CAD1828729.1"/>
    </source>
</evidence>
<evidence type="ECO:0000256" key="1">
    <source>
        <dbReference type="ARBA" id="ARBA00010768"/>
    </source>
</evidence>
<reference evidence="5" key="1">
    <citation type="submission" date="2020-07" db="EMBL/GenBank/DDBJ databases">
        <authorList>
            <person name="Lin J."/>
        </authorList>
    </citation>
    <scope>NUCLEOTIDE SEQUENCE</scope>
</reference>
<dbReference type="SUPFAM" id="SSF56219">
    <property type="entry name" value="DNase I-like"/>
    <property type="match status" value="1"/>
</dbReference>
<dbReference type="GO" id="GO:0004439">
    <property type="term" value="F:phosphatidylinositol-4,5-bisphosphate 5-phosphatase activity"/>
    <property type="evidence" value="ECO:0007669"/>
    <property type="project" value="TreeGrafter"/>
</dbReference>
<dbReference type="InterPro" id="IPR036691">
    <property type="entry name" value="Endo/exonu/phosph_ase_sf"/>
</dbReference>
<dbReference type="Pfam" id="PF22669">
    <property type="entry name" value="Exo_endo_phos2"/>
    <property type="match status" value="1"/>
</dbReference>
<feature type="region of interest" description="Disordered" evidence="3">
    <location>
        <begin position="216"/>
        <end position="255"/>
    </location>
</feature>
<gene>
    <name evidence="5" type="ORF">CB5_LOCUS11940</name>
</gene>
<dbReference type="GO" id="GO:0004445">
    <property type="term" value="F:inositol-polyphosphate 5-phosphatase activity"/>
    <property type="evidence" value="ECO:0007669"/>
    <property type="project" value="InterPro"/>
</dbReference>
<dbReference type="InterPro" id="IPR000300">
    <property type="entry name" value="IPPc"/>
</dbReference>
<accession>A0A6V7PCX3</accession>
<comment type="similarity">
    <text evidence="1">Belongs to the inositol polyphosphate 5-phosphatase family.</text>
</comment>
<protein>
    <recommendedName>
        <fullName evidence="4">Inositol polyphosphate-related phosphatase domain-containing protein</fullName>
    </recommendedName>
</protein>
<dbReference type="PANTHER" id="PTHR45666">
    <property type="entry name" value="TYPE IV INOSITOL POLYPHOSPHATE 5-PHOSPHATASE 9"/>
    <property type="match status" value="1"/>
</dbReference>
<organism evidence="5">
    <name type="scientific">Ananas comosus var. bracteatus</name>
    <name type="common">red pineapple</name>
    <dbReference type="NCBI Taxonomy" id="296719"/>
    <lineage>
        <taxon>Eukaryota</taxon>
        <taxon>Viridiplantae</taxon>
        <taxon>Streptophyta</taxon>
        <taxon>Embryophyta</taxon>
        <taxon>Tracheophyta</taxon>
        <taxon>Spermatophyta</taxon>
        <taxon>Magnoliopsida</taxon>
        <taxon>Liliopsida</taxon>
        <taxon>Poales</taxon>
        <taxon>Bromeliaceae</taxon>
        <taxon>Bromelioideae</taxon>
        <taxon>Ananas</taxon>
    </lineage>
</organism>
<dbReference type="EMBL" id="LR862147">
    <property type="protein sequence ID" value="CAD1828729.1"/>
    <property type="molecule type" value="Genomic_DNA"/>
</dbReference>
<evidence type="ECO:0000256" key="2">
    <source>
        <dbReference type="ARBA" id="ARBA00022801"/>
    </source>
</evidence>
<proteinExistence type="inferred from homology"/>
<feature type="domain" description="Inositol polyphosphate-related phosphatase" evidence="4">
    <location>
        <begin position="1"/>
        <end position="196"/>
    </location>
</feature>
<evidence type="ECO:0000256" key="3">
    <source>
        <dbReference type="SAM" id="MobiDB-lite"/>
    </source>
</evidence>
<keyword evidence="2" id="KW-0378">Hydrolase</keyword>
<evidence type="ECO:0000259" key="4">
    <source>
        <dbReference type="SMART" id="SM00128"/>
    </source>
</evidence>
<dbReference type="GO" id="GO:0046856">
    <property type="term" value="P:phosphatidylinositol dephosphorylation"/>
    <property type="evidence" value="ECO:0007669"/>
    <property type="project" value="InterPro"/>
</dbReference>
<dbReference type="SMART" id="SM00128">
    <property type="entry name" value="IPPc"/>
    <property type="match status" value="1"/>
</dbReference>
<name>A0A6V7PCX3_ANACO</name>
<dbReference type="PANTHER" id="PTHR45666:SF15">
    <property type="entry name" value="TYPE I INOSITOL POLYPHOSPHATE 5-PHOSPHATASE 8"/>
    <property type="match status" value="1"/>
</dbReference>
<sequence>MGYMGNKHDPAEDDVLLRVHALGVGEKDGDEVRRNSDVAEILKRTKFLQSHRFSRPAALSPETILEHDKIIWLGDLNYRLAASCSDTHELLEKNDWQALLEKDQLRIEQKAGRVFAGWEEGRIYFPPTYKYLTNSDIYAVNPAKSREKRRTPAWCDRILWRGKGMKQMWYVRGESRFSDHRPVHSLFSVQLHHDPTTTTTTTTTTSDADAVAANAVSPAATTRHVSNSSSSSSNNNNKSGCGGSSSSSSSNSSCSSSWGRVEAEEMLLLARTQSCLQASRF</sequence>
<dbReference type="AlphaFoldDB" id="A0A6V7PCX3"/>